<keyword evidence="5" id="KW-0413">Isomerase</keyword>
<feature type="region of interest" description="Disordered" evidence="10">
    <location>
        <begin position="1609"/>
        <end position="1641"/>
    </location>
</feature>
<dbReference type="GO" id="GO:0043138">
    <property type="term" value="F:3'-5' DNA helicase activity"/>
    <property type="evidence" value="ECO:0007669"/>
    <property type="project" value="UniProtKB-EC"/>
</dbReference>
<dbReference type="CDD" id="cd17932">
    <property type="entry name" value="DEXQc_UvrD"/>
    <property type="match status" value="1"/>
</dbReference>
<keyword evidence="4 9" id="KW-0067">ATP-binding</keyword>
<dbReference type="OrthoDB" id="417752at2759"/>
<dbReference type="InterPro" id="IPR014016">
    <property type="entry name" value="UvrD-like_ATP-bd"/>
</dbReference>
<dbReference type="GO" id="GO:0016787">
    <property type="term" value="F:hydrolase activity"/>
    <property type="evidence" value="ECO:0007669"/>
    <property type="project" value="UniProtKB-UniRule"/>
</dbReference>
<accession>U6MJ07</accession>
<feature type="compositionally biased region" description="Basic and acidic residues" evidence="10">
    <location>
        <begin position="1631"/>
        <end position="1641"/>
    </location>
</feature>
<feature type="binding site" evidence="9">
    <location>
        <begin position="622"/>
        <end position="629"/>
    </location>
    <ligand>
        <name>ATP</name>
        <dbReference type="ChEBI" id="CHEBI:30616"/>
    </ligand>
</feature>
<organism evidence="13 14">
    <name type="scientific">Eimeria necatrix</name>
    <dbReference type="NCBI Taxonomy" id="51315"/>
    <lineage>
        <taxon>Eukaryota</taxon>
        <taxon>Sar</taxon>
        <taxon>Alveolata</taxon>
        <taxon>Apicomplexa</taxon>
        <taxon>Conoidasida</taxon>
        <taxon>Coccidia</taxon>
        <taxon>Eucoccidiorida</taxon>
        <taxon>Eimeriorina</taxon>
        <taxon>Eimeriidae</taxon>
        <taxon>Eimeria</taxon>
    </lineage>
</organism>
<evidence type="ECO:0000259" key="11">
    <source>
        <dbReference type="PROSITE" id="PS51198"/>
    </source>
</evidence>
<dbReference type="PROSITE" id="PS51198">
    <property type="entry name" value="UVRD_HELICASE_ATP_BIND"/>
    <property type="match status" value="1"/>
</dbReference>
<dbReference type="InterPro" id="IPR027417">
    <property type="entry name" value="P-loop_NTPase"/>
</dbReference>
<dbReference type="InterPro" id="IPR000212">
    <property type="entry name" value="DNA_helicase_UvrD/REP"/>
</dbReference>
<feature type="domain" description="UvrD-like helicase ATP-binding" evidence="11">
    <location>
        <begin position="601"/>
        <end position="970"/>
    </location>
</feature>
<feature type="compositionally biased region" description="Polar residues" evidence="10">
    <location>
        <begin position="490"/>
        <end position="504"/>
    </location>
</feature>
<evidence type="ECO:0000256" key="6">
    <source>
        <dbReference type="ARBA" id="ARBA00034617"/>
    </source>
</evidence>
<feature type="compositionally biased region" description="Basic and acidic residues" evidence="10">
    <location>
        <begin position="270"/>
        <end position="299"/>
    </location>
</feature>
<feature type="region of interest" description="Disordered" evidence="10">
    <location>
        <begin position="264"/>
        <end position="299"/>
    </location>
</feature>
<feature type="region of interest" description="Disordered" evidence="10">
    <location>
        <begin position="192"/>
        <end position="219"/>
    </location>
</feature>
<dbReference type="Gene3D" id="3.40.50.300">
    <property type="entry name" value="P-loop containing nucleotide triphosphate hydrolases"/>
    <property type="match status" value="4"/>
</dbReference>
<dbReference type="SUPFAM" id="SSF52540">
    <property type="entry name" value="P-loop containing nucleoside triphosphate hydrolases"/>
    <property type="match status" value="1"/>
</dbReference>
<dbReference type="PROSITE" id="PS51217">
    <property type="entry name" value="UVRD_HELICASE_CTER"/>
    <property type="match status" value="1"/>
</dbReference>
<dbReference type="VEuPathDB" id="ToxoDB:ENH_00064010"/>
<name>U6MJ07_9EIME</name>
<dbReference type="Gene3D" id="1.10.486.10">
    <property type="entry name" value="PCRA, domain 4"/>
    <property type="match status" value="1"/>
</dbReference>
<feature type="compositionally biased region" description="Polar residues" evidence="10">
    <location>
        <begin position="13"/>
        <end position="23"/>
    </location>
</feature>
<dbReference type="EMBL" id="HG722920">
    <property type="protein sequence ID" value="CDJ64222.1"/>
    <property type="molecule type" value="Genomic_DNA"/>
</dbReference>
<reference evidence="13" key="1">
    <citation type="submission" date="2013-10" db="EMBL/GenBank/DDBJ databases">
        <title>Genomic analysis of the causative agents of coccidiosis in chickens.</title>
        <authorList>
            <person name="Reid A.J."/>
            <person name="Blake D."/>
            <person name="Billington K."/>
            <person name="Browne H."/>
            <person name="Dunn M."/>
            <person name="Hung S."/>
            <person name="Kawahara F."/>
            <person name="Miranda-Saavedra D."/>
            <person name="Mourier T."/>
            <person name="Nagra H."/>
            <person name="Otto T.D."/>
            <person name="Rawlings N."/>
            <person name="Sanchez A."/>
            <person name="Sanders M."/>
            <person name="Subramaniam C."/>
            <person name="Tay Y."/>
            <person name="Dear P."/>
            <person name="Doerig C."/>
            <person name="Gruber A."/>
            <person name="Parkinson J."/>
            <person name="Shirley M."/>
            <person name="Wan K.L."/>
            <person name="Berriman M."/>
            <person name="Tomley F."/>
            <person name="Pain A."/>
        </authorList>
    </citation>
    <scope>NUCLEOTIDE SEQUENCE [LARGE SCALE GENOMIC DNA]</scope>
    <source>
        <strain evidence="13">Houghton</strain>
    </source>
</reference>
<feature type="domain" description="UvrD-like helicase C-terminal" evidence="12">
    <location>
        <begin position="1010"/>
        <end position="1490"/>
    </location>
</feature>
<comment type="catalytic activity">
    <reaction evidence="6">
        <text>Couples ATP hydrolysis with the unwinding of duplex DNA by translocating in the 3'-5' direction.</text>
        <dbReference type="EC" id="5.6.2.4"/>
    </reaction>
</comment>
<evidence type="ECO:0000256" key="8">
    <source>
        <dbReference type="ARBA" id="ARBA00048988"/>
    </source>
</evidence>
<evidence type="ECO:0000256" key="3">
    <source>
        <dbReference type="ARBA" id="ARBA00022806"/>
    </source>
</evidence>
<feature type="region of interest" description="Disordered" evidence="10">
    <location>
        <begin position="342"/>
        <end position="409"/>
    </location>
</feature>
<sequence length="1641" mass="181251">MDRRKPYEASNPLCGTQKPQLPSVSGPASGKAARWLLGRIKDGSQRALLLQQTPCIAQSLVGAPIPQSERPGGASFPFGRAAPVSCGDRGNGNAPQWSRVQQSLSRPPSTQGEELHSEPHSARIPLRSSEAPPRSVSSSYTQAAASYTQDRLRDQREASRLAATALQAQAPSDAVKVPYGSQGDLTLKETRGFRQGGVNGPCQGAALSPPQAAASLSSSSSGYQGLRAIKSHLKDPWESTSSVSKQKETEKLARLVVRTALPSHWQQHQQLHEEQRKHQQEPQPQQREHEQQQHQQHLHEEQKACELECQYRIQQQAMPYQRQHQQHEEEQPIERQGDHLGQHLQERQHHRNQVRCEQSQQQHHQQQHQQRPHQQHQQHQQQQATQQHQQREQQQTQQEHQQEERKHLVQRHHALSQGFDVGSRQNADAEQSAEASAFAFLARNSDFSRPPHATLSSSNSYGGFSCLEVYPQIVPVVEPPARATGRASLPQGQMLQEQQPTTENSELPAELHAVTWQPYSLNRECPLNQSGVSAGKPTATSTANDAIEPRITWLQQQPKEDNAGQFPAALEVSTAAAIQRSPSSYGSEPQLIPHHGALFGTLSPEQRAVVTAPPQSSVCVLAGPGAGKTTTITARIVRLLLEGHRPLAALTFTKKSATELERRIRGGLEGVLRDRSSPACSSFPSVGEIGEKDLFVGTFHSFFMKLLKSHGAQVGVPCTFRVMGQFQQLALLRSLIEREKRAEAQRRGVPGVKAISTTLCSNPGDPHVSSDENECYSDDERDVQESSFQTTGMGGFSSTGKEADELRKRIRCMKFIPELLERERAAGSVLYRLFCEYAKHLKEQQPPLLDFADLTVKTLKLLERQDTRAELGALWPYLVVDEFQDTNSNQFKFICLMALQRPPNPSTLPAALGAQRLFPTRRHPGGVTVVGDDDQSIYKWRGTHTGIFHEFRRNFPEYKEFFLACNYRSVPSVVRHSLSLVSFNWPFRIRKALYSVYESRKMDPRGNFCAETTDDAAAPCDDTDWASTSTKSTRNLKGHVHGAFLPSQSLEAQYILRYILCLKQHHSLRWDDFAILCRTNSALIDIQNLLTSPRIQRAACAASAVFSTNEARGAVEDSKHYAGIGDPNKPADPAVMFPAANLAELELPAGGLPISSTSSKRAGGAEIFLRPDAIDLLCYLRLAVDPHHDPSFIRVLNKPPRRIGPKTLLALKRIQNSLNGTIAGTADIARAFVEMPWQGLPWGAQSGFQESPVTASLFDAMCGVLRAAGMKDEVPEVHLTNQSAAEVEAARLRSNQLEALASFVKSIQKLHSMSKSSDSVKTVLEYTLGPLGMGAFFAHKRLVHRSRNAGQAAGEGTTEVPVQSEKETLHPSLPEVSQTKSPTTDFARAKTRRNKRKAASVPEIERTEDSMGKPTGVEASLRDLSKLYGSETFADVLGLLRAVEAYAPNWQQVTAADCIKRLLRDADSGRFVQQKVTNAVTLSTIHQAKGLEWKVVIVARANDGTLPMGVGGSQPLADYVARLLSSFAAEQPKPEALQHAEATVIRQASGNEQHFHLMEERRVCYVALTRARQFLLLTAPLADKTNHPLNPSRFFKEAGLVSVWQAPMPSAGARAKSDKNSSSLKTAMESGEGRNKLDSFT</sequence>
<dbReference type="GO" id="GO:0005524">
    <property type="term" value="F:ATP binding"/>
    <property type="evidence" value="ECO:0007669"/>
    <property type="project" value="UniProtKB-UniRule"/>
</dbReference>
<feature type="compositionally biased region" description="Low complexity" evidence="10">
    <location>
        <begin position="377"/>
        <end position="399"/>
    </location>
</feature>
<evidence type="ECO:0000256" key="9">
    <source>
        <dbReference type="PROSITE-ProRule" id="PRU00560"/>
    </source>
</evidence>
<feature type="region of interest" description="Disordered" evidence="10">
    <location>
        <begin position="484"/>
        <end position="504"/>
    </location>
</feature>
<evidence type="ECO:0000256" key="1">
    <source>
        <dbReference type="ARBA" id="ARBA00022741"/>
    </source>
</evidence>
<dbReference type="PANTHER" id="PTHR11070:SF2">
    <property type="entry name" value="ATP-DEPENDENT DNA HELICASE SRS2"/>
    <property type="match status" value="1"/>
</dbReference>
<evidence type="ECO:0000313" key="13">
    <source>
        <dbReference type="EMBL" id="CDJ64222.1"/>
    </source>
</evidence>
<dbReference type="GO" id="GO:0005634">
    <property type="term" value="C:nucleus"/>
    <property type="evidence" value="ECO:0007669"/>
    <property type="project" value="TreeGrafter"/>
</dbReference>
<keyword evidence="3 9" id="KW-0347">Helicase</keyword>
<evidence type="ECO:0000256" key="10">
    <source>
        <dbReference type="SAM" id="MobiDB-lite"/>
    </source>
</evidence>
<feature type="compositionally biased region" description="Polar residues" evidence="10">
    <location>
        <begin position="93"/>
        <end position="112"/>
    </location>
</feature>
<evidence type="ECO:0000256" key="2">
    <source>
        <dbReference type="ARBA" id="ARBA00022801"/>
    </source>
</evidence>
<dbReference type="PANTHER" id="PTHR11070">
    <property type="entry name" value="UVRD / RECB / PCRA DNA HELICASE FAMILY MEMBER"/>
    <property type="match status" value="1"/>
</dbReference>
<evidence type="ECO:0000313" key="14">
    <source>
        <dbReference type="Proteomes" id="UP000030754"/>
    </source>
</evidence>
<gene>
    <name evidence="13" type="ORF">ENH_00064010</name>
</gene>
<protein>
    <recommendedName>
        <fullName evidence="7">DNA 3'-5' helicase</fullName>
        <ecNumber evidence="7">5.6.2.4</ecNumber>
    </recommendedName>
</protein>
<comment type="catalytic activity">
    <reaction evidence="8">
        <text>ATP + H2O = ADP + phosphate + H(+)</text>
        <dbReference type="Rhea" id="RHEA:13065"/>
        <dbReference type="ChEBI" id="CHEBI:15377"/>
        <dbReference type="ChEBI" id="CHEBI:15378"/>
        <dbReference type="ChEBI" id="CHEBI:30616"/>
        <dbReference type="ChEBI" id="CHEBI:43474"/>
        <dbReference type="ChEBI" id="CHEBI:456216"/>
        <dbReference type="EC" id="5.6.2.4"/>
    </reaction>
</comment>
<evidence type="ECO:0000256" key="4">
    <source>
        <dbReference type="ARBA" id="ARBA00022840"/>
    </source>
</evidence>
<feature type="region of interest" description="Disordered" evidence="10">
    <location>
        <begin position="1348"/>
        <end position="1416"/>
    </location>
</feature>
<evidence type="ECO:0000259" key="12">
    <source>
        <dbReference type="PROSITE" id="PS51217"/>
    </source>
</evidence>
<feature type="region of interest" description="Disordered" evidence="10">
    <location>
        <begin position="1"/>
        <end position="30"/>
    </location>
</feature>
<dbReference type="Pfam" id="PF00580">
    <property type="entry name" value="UvrD-helicase"/>
    <property type="match status" value="1"/>
</dbReference>
<feature type="compositionally biased region" description="Basic residues" evidence="10">
    <location>
        <begin position="1389"/>
        <end position="1398"/>
    </location>
</feature>
<proteinExistence type="predicted"/>
<reference evidence="13" key="2">
    <citation type="submission" date="2013-10" db="EMBL/GenBank/DDBJ databases">
        <authorList>
            <person name="Aslett M."/>
        </authorList>
    </citation>
    <scope>NUCLEOTIDE SEQUENCE [LARGE SCALE GENOMIC DNA]</scope>
    <source>
        <strain evidence="13">Houghton</strain>
    </source>
</reference>
<dbReference type="GO" id="GO:0000725">
    <property type="term" value="P:recombinational repair"/>
    <property type="evidence" value="ECO:0007669"/>
    <property type="project" value="TreeGrafter"/>
</dbReference>
<dbReference type="Pfam" id="PF13361">
    <property type="entry name" value="UvrD_C"/>
    <property type="match status" value="1"/>
</dbReference>
<feature type="compositionally biased region" description="Polar residues" evidence="10">
    <location>
        <begin position="1375"/>
        <end position="1384"/>
    </location>
</feature>
<dbReference type="InterPro" id="IPR014017">
    <property type="entry name" value="DNA_helicase_UvrD-like_C"/>
</dbReference>
<feature type="region of interest" description="Disordered" evidence="10">
    <location>
        <begin position="67"/>
        <end position="155"/>
    </location>
</feature>
<dbReference type="Proteomes" id="UP000030754">
    <property type="component" value="Unassembled WGS sequence"/>
</dbReference>
<evidence type="ECO:0000256" key="5">
    <source>
        <dbReference type="ARBA" id="ARBA00023235"/>
    </source>
</evidence>
<keyword evidence="2 9" id="KW-0378">Hydrolase</keyword>
<dbReference type="GeneID" id="25476538"/>
<dbReference type="EC" id="5.6.2.4" evidence="7"/>
<dbReference type="GO" id="GO:0003677">
    <property type="term" value="F:DNA binding"/>
    <property type="evidence" value="ECO:0007669"/>
    <property type="project" value="InterPro"/>
</dbReference>
<dbReference type="RefSeq" id="XP_013432689.1">
    <property type="nucleotide sequence ID" value="XM_013577235.1"/>
</dbReference>
<feature type="compositionally biased region" description="Low complexity" evidence="10">
    <location>
        <begin position="127"/>
        <end position="149"/>
    </location>
</feature>
<feature type="compositionally biased region" description="Low complexity" evidence="10">
    <location>
        <begin position="203"/>
        <end position="219"/>
    </location>
</feature>
<keyword evidence="14" id="KW-1185">Reference proteome</keyword>
<evidence type="ECO:0000256" key="7">
    <source>
        <dbReference type="ARBA" id="ARBA00034808"/>
    </source>
</evidence>
<keyword evidence="1 9" id="KW-0547">Nucleotide-binding</keyword>
<feature type="compositionally biased region" description="Low complexity" evidence="10">
    <location>
        <begin position="357"/>
        <end position="369"/>
    </location>
</feature>